<dbReference type="PANTHER" id="PTHR36473">
    <property type="entry name" value="CHROMOSOME 3 OPEN READING FRAME 49"/>
    <property type="match status" value="1"/>
</dbReference>
<dbReference type="InterPro" id="IPR055322">
    <property type="entry name" value="C3orf49-like"/>
</dbReference>
<feature type="region of interest" description="Disordered" evidence="1">
    <location>
        <begin position="56"/>
        <end position="78"/>
    </location>
</feature>
<dbReference type="Proteomes" id="UP001295444">
    <property type="component" value="Chromosome 08"/>
</dbReference>
<keyword evidence="2" id="KW-1133">Transmembrane helix</keyword>
<feature type="region of interest" description="Disordered" evidence="1">
    <location>
        <begin position="93"/>
        <end position="125"/>
    </location>
</feature>
<proteinExistence type="predicted"/>
<evidence type="ECO:0000313" key="3">
    <source>
        <dbReference type="EMBL" id="CAH2312991.1"/>
    </source>
</evidence>
<feature type="compositionally biased region" description="Polar residues" evidence="1">
    <location>
        <begin position="104"/>
        <end position="125"/>
    </location>
</feature>
<dbReference type="EMBL" id="OW240919">
    <property type="protein sequence ID" value="CAH2312991.1"/>
    <property type="molecule type" value="Genomic_DNA"/>
</dbReference>
<gene>
    <name evidence="3" type="ORF">PECUL_23A045528</name>
</gene>
<reference evidence="3" key="1">
    <citation type="submission" date="2022-03" db="EMBL/GenBank/DDBJ databases">
        <authorList>
            <person name="Alioto T."/>
            <person name="Alioto T."/>
            <person name="Gomez Garrido J."/>
        </authorList>
    </citation>
    <scope>NUCLEOTIDE SEQUENCE</scope>
</reference>
<evidence type="ECO:0000256" key="1">
    <source>
        <dbReference type="SAM" id="MobiDB-lite"/>
    </source>
</evidence>
<keyword evidence="2" id="KW-0472">Membrane</keyword>
<keyword evidence="4" id="KW-1185">Reference proteome</keyword>
<dbReference type="AlphaFoldDB" id="A0AAD1SZ42"/>
<accession>A0AAD1SZ42</accession>
<keyword evidence="2" id="KW-0812">Transmembrane</keyword>
<feature type="region of interest" description="Disordered" evidence="1">
    <location>
        <begin position="1"/>
        <end position="35"/>
    </location>
</feature>
<evidence type="ECO:0000256" key="2">
    <source>
        <dbReference type="SAM" id="Phobius"/>
    </source>
</evidence>
<dbReference type="PANTHER" id="PTHR36473:SF1">
    <property type="entry name" value="GENE 11100-RELATED"/>
    <property type="match status" value="1"/>
</dbReference>
<evidence type="ECO:0000313" key="4">
    <source>
        <dbReference type="Proteomes" id="UP001295444"/>
    </source>
</evidence>
<sequence length="236" mass="26592">MQISVLSPSGPPKVENMENPPKASTKIQTKKIRPKAKGIIRWHGAVSTNLSNQNVLVPTRQESDSESDSESFIPAKNKKKSFAQKMKAVLGKLMPTKPHDFRSTEMTSVGNASTLPSTQSKSTASSFRNDLPYFFHKQKRLPKIIRHVPLPQKLCKQGVGRMPQGATLQLDVNVFEAETEEITADNMTVRSRKTTRRMSVLAVPSGLQKVFLFFFCTAFVWKKKTFYKIFGIKYVK</sequence>
<name>A0AAD1SZ42_PELCU</name>
<feature type="transmembrane region" description="Helical" evidence="2">
    <location>
        <begin position="200"/>
        <end position="221"/>
    </location>
</feature>
<protein>
    <submittedName>
        <fullName evidence="3">Uncharacterized protein</fullName>
    </submittedName>
</protein>
<organism evidence="3 4">
    <name type="scientific">Pelobates cultripes</name>
    <name type="common">Western spadefoot toad</name>
    <dbReference type="NCBI Taxonomy" id="61616"/>
    <lineage>
        <taxon>Eukaryota</taxon>
        <taxon>Metazoa</taxon>
        <taxon>Chordata</taxon>
        <taxon>Craniata</taxon>
        <taxon>Vertebrata</taxon>
        <taxon>Euteleostomi</taxon>
        <taxon>Amphibia</taxon>
        <taxon>Batrachia</taxon>
        <taxon>Anura</taxon>
        <taxon>Pelobatoidea</taxon>
        <taxon>Pelobatidae</taxon>
        <taxon>Pelobates</taxon>
    </lineage>
</organism>